<evidence type="ECO:0000313" key="4">
    <source>
        <dbReference type="EMBL" id="CAL2107231.1"/>
    </source>
</evidence>
<comment type="similarity">
    <text evidence="1">Belongs to the metallo-beta-lactamase superfamily. Class-B beta-lactamase family.</text>
</comment>
<dbReference type="RefSeq" id="WP_348738888.1">
    <property type="nucleotide sequence ID" value="NZ_CAXJRC010000033.1"/>
</dbReference>
<dbReference type="SMART" id="SM00849">
    <property type="entry name" value="Lactamase_B"/>
    <property type="match status" value="1"/>
</dbReference>
<dbReference type="Pfam" id="PF00753">
    <property type="entry name" value="Lactamase_B"/>
    <property type="match status" value="1"/>
</dbReference>
<comment type="caution">
    <text evidence="4">The sequence shown here is derived from an EMBL/GenBank/DDBJ whole genome shotgun (WGS) entry which is preliminary data.</text>
</comment>
<evidence type="ECO:0000259" key="3">
    <source>
        <dbReference type="SMART" id="SM00849"/>
    </source>
</evidence>
<dbReference type="InterPro" id="IPR001279">
    <property type="entry name" value="Metallo-B-lactamas"/>
</dbReference>
<feature type="chain" id="PRO_5046844219" evidence="2">
    <location>
        <begin position="24"/>
        <end position="290"/>
    </location>
</feature>
<dbReference type="InterPro" id="IPR036866">
    <property type="entry name" value="RibonucZ/Hydroxyglut_hydro"/>
</dbReference>
<dbReference type="InterPro" id="IPR050855">
    <property type="entry name" value="NDM-1-like"/>
</dbReference>
<sequence length="290" mass="32675">MKKLKFKRLLVIILLTTFSFSYSQGKAKVQKISNNIYSISIFHYNSLVVIGDKGVLVVDPANSYRAQLIQKEINKLTTLPVTHVVLSHEHYDHIGGTEVFPNAQIYAQNNARSIFKLDVRGITPKRVDNWFETDATIMMGKTRVDLHHYGAGDGVASSIVHLPKENVVYCVDMFVNGAITEGKWLEDSNLLGVRKILNNLTALNPKYVVNGHSEGLDPKHLIKASQFYNDLYDAIAPTMIKATKKGYLETMEAIKTLPKTTELRQHKDLKNYDSLPTHVYRMAMAIFHGG</sequence>
<evidence type="ECO:0000313" key="5">
    <source>
        <dbReference type="Proteomes" id="UP001497602"/>
    </source>
</evidence>
<feature type="domain" description="Metallo-beta-lactamase" evidence="3">
    <location>
        <begin position="43"/>
        <end position="212"/>
    </location>
</feature>
<dbReference type="SUPFAM" id="SSF56281">
    <property type="entry name" value="Metallo-hydrolase/oxidoreductase"/>
    <property type="match status" value="1"/>
</dbReference>
<dbReference type="EMBL" id="CAXJRC010000033">
    <property type="protein sequence ID" value="CAL2107231.1"/>
    <property type="molecule type" value="Genomic_DNA"/>
</dbReference>
<name>A0ABM9PNG7_9FLAO</name>
<reference evidence="4 5" key="1">
    <citation type="submission" date="2024-05" db="EMBL/GenBank/DDBJ databases">
        <authorList>
            <person name="Duchaud E."/>
        </authorList>
    </citation>
    <scope>NUCLEOTIDE SEQUENCE [LARGE SCALE GENOMIC DNA]</scope>
    <source>
        <strain evidence="4">Ena-SAMPLE-TAB-13-05-2024-13:56:06:370-140305</strain>
    </source>
</reference>
<evidence type="ECO:0000256" key="1">
    <source>
        <dbReference type="ARBA" id="ARBA00005250"/>
    </source>
</evidence>
<evidence type="ECO:0000256" key="2">
    <source>
        <dbReference type="SAM" id="SignalP"/>
    </source>
</evidence>
<accession>A0ABM9PNG7</accession>
<dbReference type="PANTHER" id="PTHR42951:SF4">
    <property type="entry name" value="ACYL-COENZYME A THIOESTERASE MBLAC2"/>
    <property type="match status" value="1"/>
</dbReference>
<keyword evidence="2" id="KW-0732">Signal</keyword>
<gene>
    <name evidence="4" type="ORF">T190115A13A_30077</name>
</gene>
<dbReference type="Gene3D" id="3.60.15.10">
    <property type="entry name" value="Ribonuclease Z/Hydroxyacylglutathione hydrolase-like"/>
    <property type="match status" value="1"/>
</dbReference>
<keyword evidence="5" id="KW-1185">Reference proteome</keyword>
<dbReference type="PANTHER" id="PTHR42951">
    <property type="entry name" value="METALLO-BETA-LACTAMASE DOMAIN-CONTAINING"/>
    <property type="match status" value="1"/>
</dbReference>
<protein>
    <submittedName>
        <fullName evidence="4">MBL fold metallo-hydrolase</fullName>
    </submittedName>
</protein>
<feature type="signal peptide" evidence="2">
    <location>
        <begin position="1"/>
        <end position="23"/>
    </location>
</feature>
<organism evidence="4 5">
    <name type="scientific">Tenacibaculum vairaonense</name>
    <dbReference type="NCBI Taxonomy" id="3137860"/>
    <lineage>
        <taxon>Bacteria</taxon>
        <taxon>Pseudomonadati</taxon>
        <taxon>Bacteroidota</taxon>
        <taxon>Flavobacteriia</taxon>
        <taxon>Flavobacteriales</taxon>
        <taxon>Flavobacteriaceae</taxon>
        <taxon>Tenacibaculum</taxon>
    </lineage>
</organism>
<proteinExistence type="inferred from homology"/>
<dbReference type="Proteomes" id="UP001497602">
    <property type="component" value="Unassembled WGS sequence"/>
</dbReference>